<evidence type="ECO:0000256" key="2">
    <source>
        <dbReference type="ARBA" id="ARBA00022692"/>
    </source>
</evidence>
<evidence type="ECO:0000313" key="7">
    <source>
        <dbReference type="Proteomes" id="UP001230188"/>
    </source>
</evidence>
<feature type="transmembrane region" description="Helical" evidence="5">
    <location>
        <begin position="319"/>
        <end position="338"/>
    </location>
</feature>
<dbReference type="GO" id="GO:0000139">
    <property type="term" value="C:Golgi membrane"/>
    <property type="evidence" value="ECO:0007669"/>
    <property type="project" value="InterPro"/>
</dbReference>
<keyword evidence="3 5" id="KW-1133">Transmembrane helix</keyword>
<evidence type="ECO:0000256" key="5">
    <source>
        <dbReference type="SAM" id="Phobius"/>
    </source>
</evidence>
<name>A0AAD7UIM0_9STRA</name>
<feature type="transmembrane region" description="Helical" evidence="5">
    <location>
        <begin position="89"/>
        <end position="106"/>
    </location>
</feature>
<dbReference type="GO" id="GO:0015165">
    <property type="term" value="F:pyrimidine nucleotide-sugar transmembrane transporter activity"/>
    <property type="evidence" value="ECO:0007669"/>
    <property type="project" value="InterPro"/>
</dbReference>
<evidence type="ECO:0000256" key="1">
    <source>
        <dbReference type="ARBA" id="ARBA00004141"/>
    </source>
</evidence>
<comment type="caution">
    <text evidence="6">The sequence shown here is derived from an EMBL/GenBank/DDBJ whole genome shotgun (WGS) entry which is preliminary data.</text>
</comment>
<dbReference type="Pfam" id="PF04142">
    <property type="entry name" value="Nuc_sug_transp"/>
    <property type="match status" value="1"/>
</dbReference>
<protein>
    <submittedName>
        <fullName evidence="6">Uncharacterized protein</fullName>
    </submittedName>
</protein>
<dbReference type="Gene3D" id="1.10.3730.20">
    <property type="match status" value="1"/>
</dbReference>
<dbReference type="InterPro" id="IPR037185">
    <property type="entry name" value="EmrE-like"/>
</dbReference>
<gene>
    <name evidence="6" type="ORF">CTAYLR_007345</name>
</gene>
<organism evidence="6 7">
    <name type="scientific">Chrysophaeum taylorii</name>
    <dbReference type="NCBI Taxonomy" id="2483200"/>
    <lineage>
        <taxon>Eukaryota</taxon>
        <taxon>Sar</taxon>
        <taxon>Stramenopiles</taxon>
        <taxon>Ochrophyta</taxon>
        <taxon>Pelagophyceae</taxon>
        <taxon>Pelagomonadales</taxon>
        <taxon>Pelagomonadaceae</taxon>
        <taxon>Chrysophaeum</taxon>
    </lineage>
</organism>
<evidence type="ECO:0000256" key="3">
    <source>
        <dbReference type="ARBA" id="ARBA00022989"/>
    </source>
</evidence>
<keyword evidence="2 5" id="KW-0812">Transmembrane</keyword>
<feature type="transmembrane region" description="Helical" evidence="5">
    <location>
        <begin position="241"/>
        <end position="262"/>
    </location>
</feature>
<comment type="subcellular location">
    <subcellularLocation>
        <location evidence="1">Membrane</location>
        <topology evidence="1">Multi-pass membrane protein</topology>
    </subcellularLocation>
</comment>
<evidence type="ECO:0000313" key="6">
    <source>
        <dbReference type="EMBL" id="KAJ8607186.1"/>
    </source>
</evidence>
<proteinExistence type="predicted"/>
<feature type="transmembrane region" description="Helical" evidence="5">
    <location>
        <begin position="344"/>
        <end position="361"/>
    </location>
</feature>
<feature type="transmembrane region" description="Helical" evidence="5">
    <location>
        <begin position="126"/>
        <end position="146"/>
    </location>
</feature>
<accession>A0AAD7UIM0</accession>
<keyword evidence="7" id="KW-1185">Reference proteome</keyword>
<reference evidence="6" key="1">
    <citation type="submission" date="2023-01" db="EMBL/GenBank/DDBJ databases">
        <title>Metagenome sequencing of chrysophaentin producing Chrysophaeum taylorii.</title>
        <authorList>
            <person name="Davison J."/>
            <person name="Bewley C."/>
        </authorList>
    </citation>
    <scope>NUCLEOTIDE SEQUENCE</scope>
    <source>
        <strain evidence="6">NIES-1699</strain>
    </source>
</reference>
<feature type="transmembrane region" description="Helical" evidence="5">
    <location>
        <begin position="274"/>
        <end position="298"/>
    </location>
</feature>
<dbReference type="EMBL" id="JAQMWT010000230">
    <property type="protein sequence ID" value="KAJ8607186.1"/>
    <property type="molecule type" value="Genomic_DNA"/>
</dbReference>
<dbReference type="AlphaFoldDB" id="A0AAD7UIM0"/>
<dbReference type="InterPro" id="IPR007271">
    <property type="entry name" value="Nuc_sug_transpt"/>
</dbReference>
<dbReference type="SUPFAM" id="SSF103481">
    <property type="entry name" value="Multidrug resistance efflux transporter EmrE"/>
    <property type="match status" value="1"/>
</dbReference>
<dbReference type="PANTHER" id="PTHR10231">
    <property type="entry name" value="NUCLEOTIDE-SUGAR TRANSMEMBRANE TRANSPORTER"/>
    <property type="match status" value="1"/>
</dbReference>
<evidence type="ECO:0000256" key="4">
    <source>
        <dbReference type="ARBA" id="ARBA00023136"/>
    </source>
</evidence>
<feature type="transmembrane region" description="Helical" evidence="5">
    <location>
        <begin position="181"/>
        <end position="202"/>
    </location>
</feature>
<keyword evidence="4 5" id="KW-0472">Membrane</keyword>
<dbReference type="Proteomes" id="UP001230188">
    <property type="component" value="Unassembled WGS sequence"/>
</dbReference>
<sequence length="374" mass="39920">MKLALVVCGVAGALRRPALRVRPPPKRERLGEAMVTRTTGGGEERAARYRTAVLFGALVTQKVAADTLTGWTRARTTYSGATVSMLSEIAKFPVLALAICAFGGGWRRVKPTIQAALTDRPMATGWIAGAYAAQNVLYFAALSYISAASYQVLSQSKLLFTAVLAVTVLREPLSLRQWGALLTLLVGSLLVQVSEMAGGVYLEGGRAALYGGFLTVLGALLSALPNVWYEKLLKTEGEDEWVRNVQVTCWIFLWIAASQIWHALRAGARPFASFARFGAALFGGTGLDGITPAVWLVVGLKALNGILIPATLKYAGNLVYLYAKPTSIVATAFLVSLYTHTLPSPAFALGAALVIASMLAFSQKNKTVPAEDDH</sequence>
<feature type="transmembrane region" description="Helical" evidence="5">
    <location>
        <begin position="208"/>
        <end position="229"/>
    </location>
</feature>